<dbReference type="InterPro" id="IPR014048">
    <property type="entry name" value="MethylDNA_cys_MeTrfase_DNA-bd"/>
</dbReference>
<dbReference type="PANTHER" id="PTHR42942:SF1">
    <property type="entry name" value="ALKYLTRANSFERASE-LIKE PROTEIN 1"/>
    <property type="match status" value="1"/>
</dbReference>
<keyword evidence="1" id="KW-0227">DNA damage</keyword>
<evidence type="ECO:0000313" key="3">
    <source>
        <dbReference type="EMBL" id="GAA3671094.1"/>
    </source>
</evidence>
<dbReference type="SUPFAM" id="SSF46767">
    <property type="entry name" value="Methylated DNA-protein cysteine methyltransferase, C-terminal domain"/>
    <property type="match status" value="1"/>
</dbReference>
<dbReference type="Proteomes" id="UP001500752">
    <property type="component" value="Unassembled WGS sequence"/>
</dbReference>
<dbReference type="PANTHER" id="PTHR42942">
    <property type="entry name" value="6-O-METHYLGUANINE DNA METHYLTRANSFERASE"/>
    <property type="match status" value="1"/>
</dbReference>
<feature type="domain" description="Methylated-DNA-[protein]-cysteine S-methyltransferase DNA binding" evidence="2">
    <location>
        <begin position="11"/>
        <end position="74"/>
    </location>
</feature>
<dbReference type="Pfam" id="PF01035">
    <property type="entry name" value="DNA_binding_1"/>
    <property type="match status" value="1"/>
</dbReference>
<dbReference type="InterPro" id="IPR052520">
    <property type="entry name" value="ATL_DNA_repair"/>
</dbReference>
<comment type="caution">
    <text evidence="3">The sequence shown here is derived from an EMBL/GenBank/DDBJ whole genome shotgun (WGS) entry which is preliminary data.</text>
</comment>
<evidence type="ECO:0000313" key="4">
    <source>
        <dbReference type="Proteomes" id="UP001500752"/>
    </source>
</evidence>
<dbReference type="InterPro" id="IPR036217">
    <property type="entry name" value="MethylDNA_cys_MeTrfase_DNAb"/>
</dbReference>
<accession>A0ABP7BY46</accession>
<dbReference type="RefSeq" id="WP_345148487.1">
    <property type="nucleotide sequence ID" value="NZ_BAABEO010000008.1"/>
</dbReference>
<name>A0ABP7BY46_9MICC</name>
<evidence type="ECO:0000256" key="1">
    <source>
        <dbReference type="ARBA" id="ARBA00022763"/>
    </source>
</evidence>
<organism evidence="3 4">
    <name type="scientific">Arthrobacter ginkgonis</name>
    <dbReference type="NCBI Taxonomy" id="1630594"/>
    <lineage>
        <taxon>Bacteria</taxon>
        <taxon>Bacillati</taxon>
        <taxon>Actinomycetota</taxon>
        <taxon>Actinomycetes</taxon>
        <taxon>Micrococcales</taxon>
        <taxon>Micrococcaceae</taxon>
        <taxon>Arthrobacter</taxon>
    </lineage>
</organism>
<dbReference type="Gene3D" id="1.10.10.10">
    <property type="entry name" value="Winged helix-like DNA-binding domain superfamily/Winged helix DNA-binding domain"/>
    <property type="match status" value="1"/>
</dbReference>
<dbReference type="CDD" id="cd06445">
    <property type="entry name" value="ATase"/>
    <property type="match status" value="1"/>
</dbReference>
<gene>
    <name evidence="3" type="ORF">GCM10023081_06790</name>
</gene>
<keyword evidence="4" id="KW-1185">Reference proteome</keyword>
<reference evidence="4" key="1">
    <citation type="journal article" date="2019" name="Int. J. Syst. Evol. Microbiol.">
        <title>The Global Catalogue of Microorganisms (GCM) 10K type strain sequencing project: providing services to taxonomists for standard genome sequencing and annotation.</title>
        <authorList>
            <consortium name="The Broad Institute Genomics Platform"/>
            <consortium name="The Broad Institute Genome Sequencing Center for Infectious Disease"/>
            <person name="Wu L."/>
            <person name="Ma J."/>
        </authorList>
    </citation>
    <scope>NUCLEOTIDE SEQUENCE [LARGE SCALE GENOMIC DNA]</scope>
    <source>
        <strain evidence="4">JCM 30742</strain>
    </source>
</reference>
<proteinExistence type="predicted"/>
<sequence length="132" mass="13916">MPHAHAYAYADTVHALAALVPPGRVLSYGDVAELLTSPERPGAGGPRQVGAAMAAAPTDLPWWRILRADGTLPDDLAERAAPHWDAEGTPRRGARIDMAAARWQPDDAGFAAIDRLAEALAAPAPAPRARRS</sequence>
<dbReference type="EMBL" id="BAABEO010000008">
    <property type="protein sequence ID" value="GAA3671094.1"/>
    <property type="molecule type" value="Genomic_DNA"/>
</dbReference>
<dbReference type="InterPro" id="IPR036388">
    <property type="entry name" value="WH-like_DNA-bd_sf"/>
</dbReference>
<evidence type="ECO:0000259" key="2">
    <source>
        <dbReference type="Pfam" id="PF01035"/>
    </source>
</evidence>
<protein>
    <recommendedName>
        <fullName evidence="2">Methylated-DNA-[protein]-cysteine S-methyltransferase DNA binding domain-containing protein</fullName>
    </recommendedName>
</protein>